<feature type="compositionally biased region" description="Basic residues" evidence="2">
    <location>
        <begin position="349"/>
        <end position="358"/>
    </location>
</feature>
<sequence length="358" mass="42045">MYQYKLYNSNDIENLLADLELYKQTLDSLETNNPSAELLLTKRELSQLKVRFSNIKGDMKTMKENYQEKINGYEKEKQDIFSQIKMINNTLNILRQDVSMINGELEKIRIEELQKTLKISLHKLDTHLDRIIDELDLKKNEIIQLKENLVSKPTIKKDSPKISEFRQIQNLFNTINDYNNQLDNYPQNNSNRKKANHPFYAKQNTPRNNSFQHKQHTNSFNINKESSAIPLEHHKNIITRTTTTKRKNKQNDEKKVEESINSRTNLEKNLPTEVKDYNSTNDTVQDKESNINQTHKNVSADQTSKKSEESTEGEKALNSSSQEDEIKKDDNLNNKSNNKIELTPFFSFFKKRKENNNE</sequence>
<feature type="compositionally biased region" description="Polar residues" evidence="2">
    <location>
        <begin position="202"/>
        <end position="226"/>
    </location>
</feature>
<keyword evidence="4" id="KW-1185">Reference proteome</keyword>
<proteinExistence type="predicted"/>
<evidence type="ECO:0000313" key="3">
    <source>
        <dbReference type="EMBL" id="MDC3421348.1"/>
    </source>
</evidence>
<dbReference type="EMBL" id="JAMQJZ010000010">
    <property type="protein sequence ID" value="MDC3421348.1"/>
    <property type="molecule type" value="Genomic_DNA"/>
</dbReference>
<feature type="region of interest" description="Disordered" evidence="2">
    <location>
        <begin position="186"/>
        <end position="358"/>
    </location>
</feature>
<evidence type="ECO:0000256" key="2">
    <source>
        <dbReference type="SAM" id="MobiDB-lite"/>
    </source>
</evidence>
<protein>
    <submittedName>
        <fullName evidence="3">Uncharacterized protein</fullName>
    </submittedName>
</protein>
<accession>A0A9X3WM68</accession>
<keyword evidence="1" id="KW-0175">Coiled coil</keyword>
<feature type="compositionally biased region" description="Basic and acidic residues" evidence="2">
    <location>
        <begin position="249"/>
        <end position="260"/>
    </location>
</feature>
<dbReference type="RefSeq" id="WP_259869456.1">
    <property type="nucleotide sequence ID" value="NZ_JAMQJZ010000010.1"/>
</dbReference>
<evidence type="ECO:0000256" key="1">
    <source>
        <dbReference type="SAM" id="Coils"/>
    </source>
</evidence>
<gene>
    <name evidence="3" type="ORF">NC661_13310</name>
</gene>
<feature type="compositionally biased region" description="Basic and acidic residues" evidence="2">
    <location>
        <begin position="303"/>
        <end position="315"/>
    </location>
</feature>
<dbReference type="AlphaFoldDB" id="A0A9X3WM68"/>
<feature type="compositionally biased region" description="Polar residues" evidence="2">
    <location>
        <begin position="290"/>
        <end position="302"/>
    </location>
</feature>
<evidence type="ECO:0000313" key="4">
    <source>
        <dbReference type="Proteomes" id="UP001145072"/>
    </source>
</evidence>
<dbReference type="Proteomes" id="UP001145072">
    <property type="component" value="Unassembled WGS sequence"/>
</dbReference>
<reference evidence="3" key="1">
    <citation type="submission" date="2022-06" db="EMBL/GenBank/DDBJ databases">
        <title>Aquibacillus sp. a new bacterium isolated from soil saline samples.</title>
        <authorList>
            <person name="Galisteo C."/>
            <person name="De La Haba R."/>
            <person name="Sanchez-Porro C."/>
            <person name="Ventosa A."/>
        </authorList>
    </citation>
    <scope>NUCLEOTIDE SEQUENCE</scope>
    <source>
        <strain evidence="3">JCM 12387</strain>
    </source>
</reference>
<comment type="caution">
    <text evidence="3">The sequence shown here is derived from an EMBL/GenBank/DDBJ whole genome shotgun (WGS) entry which is preliminary data.</text>
</comment>
<organism evidence="3 4">
    <name type="scientific">Aquibacillus koreensis</name>
    <dbReference type="NCBI Taxonomy" id="279446"/>
    <lineage>
        <taxon>Bacteria</taxon>
        <taxon>Bacillati</taxon>
        <taxon>Bacillota</taxon>
        <taxon>Bacilli</taxon>
        <taxon>Bacillales</taxon>
        <taxon>Bacillaceae</taxon>
        <taxon>Aquibacillus</taxon>
    </lineage>
</organism>
<name>A0A9X3WM68_9BACI</name>
<feature type="coiled-coil region" evidence="1">
    <location>
        <begin position="56"/>
        <end position="83"/>
    </location>
</feature>